<accession>A0A0D9VQ32</accession>
<dbReference type="AlphaFoldDB" id="A0A0D9VQ32"/>
<dbReference type="EnsemblPlants" id="LPERR03G04760.1">
    <property type="protein sequence ID" value="LPERR03G04760.1"/>
    <property type="gene ID" value="LPERR03G04760"/>
</dbReference>
<evidence type="ECO:0000256" key="1">
    <source>
        <dbReference type="ARBA" id="ARBA00007233"/>
    </source>
</evidence>
<feature type="chain" id="PRO_5018700043" description="Cystatin domain-containing protein" evidence="5">
    <location>
        <begin position="29"/>
        <end position="128"/>
    </location>
</feature>
<feature type="domain" description="Cystatin" evidence="6">
    <location>
        <begin position="44"/>
        <end position="108"/>
    </location>
</feature>
<dbReference type="eggNOG" id="ENOG502R6YY">
    <property type="taxonomic scope" value="Eukaryota"/>
</dbReference>
<dbReference type="InterPro" id="IPR027214">
    <property type="entry name" value="Cystatin"/>
</dbReference>
<evidence type="ECO:0000256" key="5">
    <source>
        <dbReference type="SAM" id="SignalP"/>
    </source>
</evidence>
<reference evidence="7" key="3">
    <citation type="submission" date="2015-04" db="UniProtKB">
        <authorList>
            <consortium name="EnsemblPlants"/>
        </authorList>
    </citation>
    <scope>IDENTIFICATION</scope>
</reference>
<dbReference type="InterPro" id="IPR000010">
    <property type="entry name" value="Cystatin_dom"/>
</dbReference>
<dbReference type="GO" id="GO:0006952">
    <property type="term" value="P:defense response"/>
    <property type="evidence" value="ECO:0007669"/>
    <property type="project" value="UniProtKB-KW"/>
</dbReference>
<comment type="similarity">
    <text evidence="1">Belongs to the cystatin family. Phytocystatin subfamily.</text>
</comment>
<keyword evidence="5" id="KW-0732">Signal</keyword>
<evidence type="ECO:0000256" key="2">
    <source>
        <dbReference type="ARBA" id="ARBA00022690"/>
    </source>
</evidence>
<dbReference type="Pfam" id="PF16845">
    <property type="entry name" value="SQAPI"/>
    <property type="match status" value="1"/>
</dbReference>
<dbReference type="STRING" id="77586.A0A0D9VQ32"/>
<sequence length="128" mass="13700">MATRSSAPLLRRLMGAAALAVLVAAAAASNVHAGWAPVADVRGDVVIQQVGRFAVLVYSLAHHTDLSYVAVERGETEEAVGGGTSYRLAVSVTKPDGSPAQYECLVWGVLGSRLDTWKLRRFRRIQLP</sequence>
<evidence type="ECO:0000256" key="3">
    <source>
        <dbReference type="ARBA" id="ARBA00022704"/>
    </source>
</evidence>
<dbReference type="Proteomes" id="UP000032180">
    <property type="component" value="Chromosome 3"/>
</dbReference>
<dbReference type="Gramene" id="LPERR03G04760.1">
    <property type="protein sequence ID" value="LPERR03G04760.1"/>
    <property type="gene ID" value="LPERR03G04760"/>
</dbReference>
<keyword evidence="4" id="KW-0611">Plant defense</keyword>
<keyword evidence="8" id="KW-1185">Reference proteome</keyword>
<keyword evidence="2" id="KW-0646">Protease inhibitor</keyword>
<evidence type="ECO:0000256" key="4">
    <source>
        <dbReference type="ARBA" id="ARBA00022821"/>
    </source>
</evidence>
<dbReference type="HOGENOM" id="CLU_113093_3_1_1"/>
<name>A0A0D9VQ32_9ORYZ</name>
<dbReference type="Gene3D" id="3.10.450.10">
    <property type="match status" value="1"/>
</dbReference>
<evidence type="ECO:0000313" key="7">
    <source>
        <dbReference type="EnsemblPlants" id="LPERR03G04760.1"/>
    </source>
</evidence>
<evidence type="ECO:0000259" key="6">
    <source>
        <dbReference type="Pfam" id="PF16845"/>
    </source>
</evidence>
<reference evidence="7 8" key="1">
    <citation type="submission" date="2012-08" db="EMBL/GenBank/DDBJ databases">
        <title>Oryza genome evolution.</title>
        <authorList>
            <person name="Wing R.A."/>
        </authorList>
    </citation>
    <scope>NUCLEOTIDE SEQUENCE</scope>
</reference>
<dbReference type="GO" id="GO:0004869">
    <property type="term" value="F:cysteine-type endopeptidase inhibitor activity"/>
    <property type="evidence" value="ECO:0007669"/>
    <property type="project" value="UniProtKB-KW"/>
</dbReference>
<protein>
    <recommendedName>
        <fullName evidence="6">Cystatin domain-containing protein</fullName>
    </recommendedName>
</protein>
<dbReference type="SUPFAM" id="SSF54403">
    <property type="entry name" value="Cystatin/monellin"/>
    <property type="match status" value="1"/>
</dbReference>
<proteinExistence type="inferred from homology"/>
<dbReference type="PANTHER" id="PTHR47116">
    <property type="entry name" value="PHLOEM FILAMENT PROTEIN"/>
    <property type="match status" value="1"/>
</dbReference>
<evidence type="ECO:0000313" key="8">
    <source>
        <dbReference type="Proteomes" id="UP000032180"/>
    </source>
</evidence>
<reference evidence="8" key="2">
    <citation type="submission" date="2013-12" db="EMBL/GenBank/DDBJ databases">
        <authorList>
            <person name="Yu Y."/>
            <person name="Lee S."/>
            <person name="de Baynast K."/>
            <person name="Wissotski M."/>
            <person name="Liu L."/>
            <person name="Talag J."/>
            <person name="Goicoechea J."/>
            <person name="Angelova A."/>
            <person name="Jetty R."/>
            <person name="Kudrna D."/>
            <person name="Golser W."/>
            <person name="Rivera L."/>
            <person name="Zhang J."/>
            <person name="Wing R."/>
        </authorList>
    </citation>
    <scope>NUCLEOTIDE SEQUENCE</scope>
</reference>
<dbReference type="InterPro" id="IPR046350">
    <property type="entry name" value="Cystatin_sf"/>
</dbReference>
<feature type="signal peptide" evidence="5">
    <location>
        <begin position="1"/>
        <end position="28"/>
    </location>
</feature>
<organism evidence="7 8">
    <name type="scientific">Leersia perrieri</name>
    <dbReference type="NCBI Taxonomy" id="77586"/>
    <lineage>
        <taxon>Eukaryota</taxon>
        <taxon>Viridiplantae</taxon>
        <taxon>Streptophyta</taxon>
        <taxon>Embryophyta</taxon>
        <taxon>Tracheophyta</taxon>
        <taxon>Spermatophyta</taxon>
        <taxon>Magnoliopsida</taxon>
        <taxon>Liliopsida</taxon>
        <taxon>Poales</taxon>
        <taxon>Poaceae</taxon>
        <taxon>BOP clade</taxon>
        <taxon>Oryzoideae</taxon>
        <taxon>Oryzeae</taxon>
        <taxon>Oryzinae</taxon>
        <taxon>Leersia</taxon>
    </lineage>
</organism>
<keyword evidence="3" id="KW-0789">Thiol protease inhibitor</keyword>